<keyword evidence="1" id="KW-0238">DNA-binding</keyword>
<evidence type="ECO:0000313" key="1">
    <source>
        <dbReference type="EMBL" id="MBO0652277.1"/>
    </source>
</evidence>
<dbReference type="GO" id="GO:0003677">
    <property type="term" value="F:DNA binding"/>
    <property type="evidence" value="ECO:0007669"/>
    <property type="project" value="UniProtKB-KW"/>
</dbReference>
<dbReference type="EMBL" id="JAFMOF010000001">
    <property type="protein sequence ID" value="MBO0652277.1"/>
    <property type="molecule type" value="Genomic_DNA"/>
</dbReference>
<protein>
    <submittedName>
        <fullName evidence="1">DNA-binding response regulator</fullName>
    </submittedName>
</protein>
<proteinExistence type="predicted"/>
<organism evidence="1 2">
    <name type="scientific">Streptomyces triculaminicus</name>
    <dbReference type="NCBI Taxonomy" id="2816232"/>
    <lineage>
        <taxon>Bacteria</taxon>
        <taxon>Bacillati</taxon>
        <taxon>Actinomycetota</taxon>
        <taxon>Actinomycetes</taxon>
        <taxon>Kitasatosporales</taxon>
        <taxon>Streptomycetaceae</taxon>
        <taxon>Streptomyces</taxon>
    </lineage>
</organism>
<evidence type="ECO:0000313" key="2">
    <source>
        <dbReference type="Proteomes" id="UP000664781"/>
    </source>
</evidence>
<gene>
    <name evidence="1" type="ORF">J1792_05585</name>
</gene>
<dbReference type="AlphaFoldDB" id="A0A939FJ87"/>
<dbReference type="Proteomes" id="UP000664781">
    <property type="component" value="Unassembled WGS sequence"/>
</dbReference>
<keyword evidence="2" id="KW-1185">Reference proteome</keyword>
<sequence>MFEKRITVNVRAADELGRHRVIRQLRTLPGVGVVRGDEDATVDILIMGRHDDAAPGELRRLARAGRAPLVVVAEELGETELMAVAEYGVRSVLWGERLTPGRLSRAVHQAAGCCPRVPITAALV</sequence>
<reference evidence="1" key="1">
    <citation type="submission" date="2021-03" db="EMBL/GenBank/DDBJ databases">
        <title>Streptomyces strains.</title>
        <authorList>
            <person name="Lund M.B."/>
            <person name="Toerring T."/>
        </authorList>
    </citation>
    <scope>NUCLEOTIDE SEQUENCE</scope>
    <source>
        <strain evidence="1">JCM 4242</strain>
    </source>
</reference>
<accession>A0A939FJ87</accession>
<comment type="caution">
    <text evidence="1">The sequence shown here is derived from an EMBL/GenBank/DDBJ whole genome shotgun (WGS) entry which is preliminary data.</text>
</comment>
<dbReference type="RefSeq" id="WP_086567893.1">
    <property type="nucleotide sequence ID" value="NZ_JAFMOF010000001.1"/>
</dbReference>
<name>A0A939FJ87_9ACTN</name>